<accession>S7ZAY0</accession>
<dbReference type="Proteomes" id="UP000019376">
    <property type="component" value="Unassembled WGS sequence"/>
</dbReference>
<gene>
    <name evidence="1" type="ORF">PDE_00762</name>
</gene>
<keyword evidence="2" id="KW-1185">Reference proteome</keyword>
<sequence length="140" mass="15794">MNGPTVRRVEEHHLSYSWILYIDSWTLISMPIKTPGRPGHGNLQPWLSGSSPNIKRPFCSCVDGGKLMTGNSRGKLDPLQVQPALSIFKMIDFQSILTGLSFQSIGGLVCMQSNLSMCGWILYDPRHFTDWTWMNPHSDK</sequence>
<dbReference type="AlphaFoldDB" id="S7ZAY0"/>
<evidence type="ECO:0000313" key="2">
    <source>
        <dbReference type="Proteomes" id="UP000019376"/>
    </source>
</evidence>
<protein>
    <submittedName>
        <fullName evidence="1">Uncharacterized protein</fullName>
    </submittedName>
</protein>
<name>S7ZAY0_PENO1</name>
<dbReference type="HOGENOM" id="CLU_1835822_0_0_1"/>
<proteinExistence type="predicted"/>
<organism evidence="1 2">
    <name type="scientific">Penicillium oxalicum (strain 114-2 / CGMCC 5302)</name>
    <name type="common">Penicillium decumbens</name>
    <dbReference type="NCBI Taxonomy" id="933388"/>
    <lineage>
        <taxon>Eukaryota</taxon>
        <taxon>Fungi</taxon>
        <taxon>Dikarya</taxon>
        <taxon>Ascomycota</taxon>
        <taxon>Pezizomycotina</taxon>
        <taxon>Eurotiomycetes</taxon>
        <taxon>Eurotiomycetidae</taxon>
        <taxon>Eurotiales</taxon>
        <taxon>Aspergillaceae</taxon>
        <taxon>Penicillium</taxon>
    </lineage>
</organism>
<dbReference type="EMBL" id="KB644408">
    <property type="protein sequence ID" value="EPS25826.1"/>
    <property type="molecule type" value="Genomic_DNA"/>
</dbReference>
<evidence type="ECO:0000313" key="1">
    <source>
        <dbReference type="EMBL" id="EPS25826.1"/>
    </source>
</evidence>
<reference evidence="1 2" key="1">
    <citation type="journal article" date="2013" name="PLoS ONE">
        <title>Genomic and secretomic analyses reveal unique features of the lignocellulolytic enzyme system of Penicillium decumbens.</title>
        <authorList>
            <person name="Liu G."/>
            <person name="Zhang L."/>
            <person name="Wei X."/>
            <person name="Zou G."/>
            <person name="Qin Y."/>
            <person name="Ma L."/>
            <person name="Li J."/>
            <person name="Zheng H."/>
            <person name="Wang S."/>
            <person name="Wang C."/>
            <person name="Xun L."/>
            <person name="Zhao G.-P."/>
            <person name="Zhou Z."/>
            <person name="Qu Y."/>
        </authorList>
    </citation>
    <scope>NUCLEOTIDE SEQUENCE [LARGE SCALE GENOMIC DNA]</scope>
    <source>
        <strain evidence="2">114-2 / CGMCC 5302</strain>
    </source>
</reference>